<accession>A0A0A9F7R3</accession>
<feature type="region of interest" description="Disordered" evidence="1">
    <location>
        <begin position="1"/>
        <end position="47"/>
    </location>
</feature>
<protein>
    <submittedName>
        <fullName evidence="2">Uncharacterized protein</fullName>
    </submittedName>
</protein>
<reference evidence="2" key="1">
    <citation type="submission" date="2014-09" db="EMBL/GenBank/DDBJ databases">
        <authorList>
            <person name="Magalhaes I.L.F."/>
            <person name="Oliveira U."/>
            <person name="Santos F.R."/>
            <person name="Vidigal T.H.D.A."/>
            <person name="Brescovit A.D."/>
            <person name="Santos A.J."/>
        </authorList>
    </citation>
    <scope>NUCLEOTIDE SEQUENCE</scope>
    <source>
        <tissue evidence="2">Shoot tissue taken approximately 20 cm above the soil surface</tissue>
    </source>
</reference>
<evidence type="ECO:0000313" key="2">
    <source>
        <dbReference type="EMBL" id="JAE08392.1"/>
    </source>
</evidence>
<name>A0A0A9F7R3_ARUDO</name>
<reference evidence="2" key="2">
    <citation type="journal article" date="2015" name="Data Brief">
        <title>Shoot transcriptome of the giant reed, Arundo donax.</title>
        <authorList>
            <person name="Barrero R.A."/>
            <person name="Guerrero F.D."/>
            <person name="Moolhuijzen P."/>
            <person name="Goolsby J.A."/>
            <person name="Tidwell J."/>
            <person name="Bellgard S.E."/>
            <person name="Bellgard M.I."/>
        </authorList>
    </citation>
    <scope>NUCLEOTIDE SEQUENCE</scope>
    <source>
        <tissue evidence="2">Shoot tissue taken approximately 20 cm above the soil surface</tissue>
    </source>
</reference>
<organism evidence="2">
    <name type="scientific">Arundo donax</name>
    <name type="common">Giant reed</name>
    <name type="synonym">Donax arundinaceus</name>
    <dbReference type="NCBI Taxonomy" id="35708"/>
    <lineage>
        <taxon>Eukaryota</taxon>
        <taxon>Viridiplantae</taxon>
        <taxon>Streptophyta</taxon>
        <taxon>Embryophyta</taxon>
        <taxon>Tracheophyta</taxon>
        <taxon>Spermatophyta</taxon>
        <taxon>Magnoliopsida</taxon>
        <taxon>Liliopsida</taxon>
        <taxon>Poales</taxon>
        <taxon>Poaceae</taxon>
        <taxon>PACMAD clade</taxon>
        <taxon>Arundinoideae</taxon>
        <taxon>Arundineae</taxon>
        <taxon>Arundo</taxon>
    </lineage>
</organism>
<sequence>MWARSTPSAPRPLRPPARSEIKISNHRANDPSAQRFKLFPIQKIGDT</sequence>
<dbReference type="EMBL" id="GBRH01189504">
    <property type="protein sequence ID" value="JAE08392.1"/>
    <property type="molecule type" value="Transcribed_RNA"/>
</dbReference>
<feature type="compositionally biased region" description="Basic and acidic residues" evidence="1">
    <location>
        <begin position="17"/>
        <end position="29"/>
    </location>
</feature>
<dbReference type="AlphaFoldDB" id="A0A0A9F7R3"/>
<evidence type="ECO:0000256" key="1">
    <source>
        <dbReference type="SAM" id="MobiDB-lite"/>
    </source>
</evidence>
<proteinExistence type="predicted"/>